<dbReference type="EMBL" id="JBHSJF010000003">
    <property type="protein sequence ID" value="MFC5067096.1"/>
    <property type="molecule type" value="Genomic_DNA"/>
</dbReference>
<dbReference type="RefSeq" id="WP_114957490.1">
    <property type="nucleotide sequence ID" value="NZ_JBHSJF010000003.1"/>
</dbReference>
<accession>A0ABV9YWT7</accession>
<comment type="caution">
    <text evidence="1">The sequence shown here is derived from an EMBL/GenBank/DDBJ whole genome shotgun (WGS) entry which is preliminary data.</text>
</comment>
<name>A0ABV9YWT7_9HYPH</name>
<sequence>MSSEATLGLNEAPGCPFHGSADFDFQNWLQKDLLCSAGKREFRHGRYQLARIRNGQELKGAIDKFRDAVKDHSKTGMLSVLDTCGRRFENSFEELSVLGDLMFEAGLCSSAEAVVDGETVVVEIETVCPVTAIPTVYSFFPVAFCQSAANPADELYDPSLSAPFTGINMTSDAFAFALLVRDQSIRLYGAPPSETCVDANRKLFHHSVTTWQNMSANTISSYNKRSACPERAVHLSDDRRSWFAAHNDPVFAERRKEVHSHEMPVVYAQRLCDIWLSALTDRHMPAVGREGQSGGVLVG</sequence>
<proteinExistence type="predicted"/>
<gene>
    <name evidence="1" type="ORF">ACFPFW_03595</name>
</gene>
<reference evidence="2" key="1">
    <citation type="journal article" date="2019" name="Int. J. Syst. Evol. Microbiol.">
        <title>The Global Catalogue of Microorganisms (GCM) 10K type strain sequencing project: providing services to taxonomists for standard genome sequencing and annotation.</title>
        <authorList>
            <consortium name="The Broad Institute Genomics Platform"/>
            <consortium name="The Broad Institute Genome Sequencing Center for Infectious Disease"/>
            <person name="Wu L."/>
            <person name="Ma J."/>
        </authorList>
    </citation>
    <scope>NUCLEOTIDE SEQUENCE [LARGE SCALE GENOMIC DNA]</scope>
    <source>
        <strain evidence="2">CGMCC 1.16444</strain>
    </source>
</reference>
<organism evidence="1 2">
    <name type="scientific">Flaviflagellibacter deserti</name>
    <dbReference type="NCBI Taxonomy" id="2267266"/>
    <lineage>
        <taxon>Bacteria</taxon>
        <taxon>Pseudomonadati</taxon>
        <taxon>Pseudomonadota</taxon>
        <taxon>Alphaproteobacteria</taxon>
        <taxon>Hyphomicrobiales</taxon>
        <taxon>Flaviflagellibacter</taxon>
    </lineage>
</organism>
<evidence type="ECO:0000313" key="1">
    <source>
        <dbReference type="EMBL" id="MFC5067096.1"/>
    </source>
</evidence>
<dbReference type="Proteomes" id="UP001595796">
    <property type="component" value="Unassembled WGS sequence"/>
</dbReference>
<protein>
    <submittedName>
        <fullName evidence="1">Uncharacterized protein</fullName>
    </submittedName>
</protein>
<evidence type="ECO:0000313" key="2">
    <source>
        <dbReference type="Proteomes" id="UP001595796"/>
    </source>
</evidence>
<keyword evidence="2" id="KW-1185">Reference proteome</keyword>